<feature type="region of interest" description="Disordered" evidence="1">
    <location>
        <begin position="28"/>
        <end position="51"/>
    </location>
</feature>
<proteinExistence type="predicted"/>
<dbReference type="InterPro" id="IPR011991">
    <property type="entry name" value="ArsR-like_HTH"/>
</dbReference>
<dbReference type="InterPro" id="IPR036388">
    <property type="entry name" value="WH-like_DNA-bd_sf"/>
</dbReference>
<feature type="region of interest" description="Disordered" evidence="1">
    <location>
        <begin position="200"/>
        <end position="269"/>
    </location>
</feature>
<dbReference type="CDD" id="cd00090">
    <property type="entry name" value="HTH_ARSR"/>
    <property type="match status" value="1"/>
</dbReference>
<name>A0A939C3Z3_9ACTN</name>
<dbReference type="AlphaFoldDB" id="A0A939C3Z3"/>
<dbReference type="EMBL" id="JAERWL010000002">
    <property type="protein sequence ID" value="MBM9475124.1"/>
    <property type="molecule type" value="Genomic_DNA"/>
</dbReference>
<comment type="caution">
    <text evidence="2">The sequence shown here is derived from an EMBL/GenBank/DDBJ whole genome shotgun (WGS) entry which is preliminary data.</text>
</comment>
<evidence type="ECO:0000313" key="3">
    <source>
        <dbReference type="Proteomes" id="UP000663801"/>
    </source>
</evidence>
<keyword evidence="3" id="KW-1185">Reference proteome</keyword>
<evidence type="ECO:0000313" key="2">
    <source>
        <dbReference type="EMBL" id="MBM9475124.1"/>
    </source>
</evidence>
<protein>
    <submittedName>
        <fullName evidence="2">Winged helix-turn-helix transcriptional regulator</fullName>
    </submittedName>
</protein>
<reference evidence="2" key="1">
    <citation type="submission" date="2021-01" db="EMBL/GenBank/DDBJ databases">
        <title>KCTC 19127 draft genome.</title>
        <authorList>
            <person name="An D."/>
        </authorList>
    </citation>
    <scope>NUCLEOTIDE SEQUENCE</scope>
    <source>
        <strain evidence="2">KCTC 19127</strain>
    </source>
</reference>
<sequence>MSAGPLTAAALADRLGLSTAGVRRHLDQLVEDGEVTSRPASSPRGRGRGRPARAYLLTDAGRARFPHAYDQVAIQALRFLRATAGPAAVTAFARDWAQAALAPARPALAAAADVAARSEVVTEALTDAGFAASLHQVGIGRQLCQHHCPVAHVAAEFPQFCEEEMHVLTAALGTYAQRIATIARGDSFCTTFIPRAVNTAGPELVGTSPSDEGPPAGTEPPETAPPEPPARRTEQKQMTAAFPVPPLATAPTTSALPTTESAPLGRTSS</sequence>
<accession>A0A939C3Z3</accession>
<feature type="compositionally biased region" description="Low complexity" evidence="1">
    <location>
        <begin position="249"/>
        <end position="263"/>
    </location>
</feature>
<dbReference type="SUPFAM" id="SSF46785">
    <property type="entry name" value="Winged helix' DNA-binding domain"/>
    <property type="match status" value="1"/>
</dbReference>
<dbReference type="Proteomes" id="UP000663801">
    <property type="component" value="Unassembled WGS sequence"/>
</dbReference>
<organism evidence="2 3">
    <name type="scientific">Nakamurella flavida</name>
    <dbReference type="NCBI Taxonomy" id="363630"/>
    <lineage>
        <taxon>Bacteria</taxon>
        <taxon>Bacillati</taxon>
        <taxon>Actinomycetota</taxon>
        <taxon>Actinomycetes</taxon>
        <taxon>Nakamurellales</taxon>
        <taxon>Nakamurellaceae</taxon>
        <taxon>Nakamurella</taxon>
    </lineage>
</organism>
<dbReference type="Gene3D" id="1.10.10.10">
    <property type="entry name" value="Winged helix-like DNA-binding domain superfamily/Winged helix DNA-binding domain"/>
    <property type="match status" value="1"/>
</dbReference>
<dbReference type="InterPro" id="IPR036390">
    <property type="entry name" value="WH_DNA-bd_sf"/>
</dbReference>
<gene>
    <name evidence="2" type="ORF">JL107_01570</name>
</gene>
<dbReference type="Pfam" id="PF13412">
    <property type="entry name" value="HTH_24"/>
    <property type="match status" value="1"/>
</dbReference>
<evidence type="ECO:0000256" key="1">
    <source>
        <dbReference type="SAM" id="MobiDB-lite"/>
    </source>
</evidence>